<dbReference type="EC" id="3.5.2.6" evidence="3"/>
<evidence type="ECO:0000313" key="7">
    <source>
        <dbReference type="Proteomes" id="UP000320593"/>
    </source>
</evidence>
<dbReference type="Pfam" id="PF13354">
    <property type="entry name" value="Beta-lactamase2"/>
    <property type="match status" value="1"/>
</dbReference>
<comment type="catalytic activity">
    <reaction evidence="1">
        <text>a beta-lactam + H2O = a substituted beta-amino acid</text>
        <dbReference type="Rhea" id="RHEA:20401"/>
        <dbReference type="ChEBI" id="CHEBI:15377"/>
        <dbReference type="ChEBI" id="CHEBI:35627"/>
        <dbReference type="ChEBI" id="CHEBI:140347"/>
        <dbReference type="EC" id="3.5.2.6"/>
    </reaction>
</comment>
<dbReference type="InterPro" id="IPR000871">
    <property type="entry name" value="Beta-lactam_class-A"/>
</dbReference>
<name>A0A562TGX9_9HYPH</name>
<comment type="caution">
    <text evidence="6">The sequence shown here is derived from an EMBL/GenBank/DDBJ whole genome shotgun (WGS) entry which is preliminary data.</text>
</comment>
<comment type="similarity">
    <text evidence="2">Belongs to the class-A beta-lactamase family.</text>
</comment>
<feature type="chain" id="PRO_5021902919" description="beta-lactamase" evidence="4">
    <location>
        <begin position="21"/>
        <end position="324"/>
    </location>
</feature>
<dbReference type="PANTHER" id="PTHR35333">
    <property type="entry name" value="BETA-LACTAMASE"/>
    <property type="match status" value="1"/>
</dbReference>
<gene>
    <name evidence="6" type="ORF">JM93_00006</name>
</gene>
<reference evidence="6 7" key="1">
    <citation type="submission" date="2019-07" db="EMBL/GenBank/DDBJ databases">
        <title>Genomic Encyclopedia of Archaeal and Bacterial Type Strains, Phase II (KMG-II): from individual species to whole genera.</title>
        <authorList>
            <person name="Goeker M."/>
        </authorList>
    </citation>
    <scope>NUCLEOTIDE SEQUENCE [LARGE SCALE GENOMIC DNA]</scope>
    <source>
        <strain evidence="6 7">ATCC BAA-252</strain>
    </source>
</reference>
<evidence type="ECO:0000256" key="3">
    <source>
        <dbReference type="ARBA" id="ARBA00012865"/>
    </source>
</evidence>
<dbReference type="SUPFAM" id="SSF56601">
    <property type="entry name" value="beta-lactamase/transpeptidase-like"/>
    <property type="match status" value="1"/>
</dbReference>
<dbReference type="InterPro" id="IPR045155">
    <property type="entry name" value="Beta-lactam_cat"/>
</dbReference>
<dbReference type="PRINTS" id="PR00118">
    <property type="entry name" value="BLACTAMASEA"/>
</dbReference>
<dbReference type="PANTHER" id="PTHR35333:SF3">
    <property type="entry name" value="BETA-LACTAMASE-TYPE TRANSPEPTIDASE FOLD CONTAINING PROTEIN"/>
    <property type="match status" value="1"/>
</dbReference>
<evidence type="ECO:0000256" key="1">
    <source>
        <dbReference type="ARBA" id="ARBA00001526"/>
    </source>
</evidence>
<sequence length="324" mass="35300">MKLKTVLLGVAMLISGPALADSLETLRSEVSRIAETVGEGVGASIAFPGEPPIDLINGDRSFPMMSTVKTLVSMAALDRVSEGEMTLESQITIMEDDLSVMSPVNLTFPQAPTTTTLYNLIWTAIVDSDNTTPNTMMRVMGGPESVEAFVREQGVDEISVARNLNGLFVDVYEFDDFDEVVDFFDEKATEPGGVMGFFIRPIESPLWDDPRDTTTPNAMARLLSGFLAGDVLDEERTAILIDIMEQTRTGKARLQGMLPPGTIVGHKTGTGHDSINDAGWIRLPDGRTMVIAVYNRNTASIEAKEQVIAQIARAAYDWALYAEE</sequence>
<dbReference type="GO" id="GO:0046677">
    <property type="term" value="P:response to antibiotic"/>
    <property type="evidence" value="ECO:0007669"/>
    <property type="project" value="InterPro"/>
</dbReference>
<feature type="domain" description="Beta-lactamase class A catalytic" evidence="5">
    <location>
        <begin position="56"/>
        <end position="294"/>
    </location>
</feature>
<organism evidence="6 7">
    <name type="scientific">Roseibium hamelinense</name>
    <dbReference type="NCBI Taxonomy" id="150831"/>
    <lineage>
        <taxon>Bacteria</taxon>
        <taxon>Pseudomonadati</taxon>
        <taxon>Pseudomonadota</taxon>
        <taxon>Alphaproteobacteria</taxon>
        <taxon>Hyphomicrobiales</taxon>
        <taxon>Stappiaceae</taxon>
        <taxon>Roseibium</taxon>
    </lineage>
</organism>
<dbReference type="AlphaFoldDB" id="A0A562TGX9"/>
<evidence type="ECO:0000259" key="5">
    <source>
        <dbReference type="Pfam" id="PF13354"/>
    </source>
</evidence>
<evidence type="ECO:0000313" key="6">
    <source>
        <dbReference type="EMBL" id="TWI92464.1"/>
    </source>
</evidence>
<dbReference type="Proteomes" id="UP000320593">
    <property type="component" value="Unassembled WGS sequence"/>
</dbReference>
<protein>
    <recommendedName>
        <fullName evidence="3">beta-lactamase</fullName>
        <ecNumber evidence="3">3.5.2.6</ecNumber>
    </recommendedName>
</protein>
<dbReference type="NCBIfam" id="NF033103">
    <property type="entry name" value="bla_class_A"/>
    <property type="match status" value="1"/>
</dbReference>
<dbReference type="GO" id="GO:0008800">
    <property type="term" value="F:beta-lactamase activity"/>
    <property type="evidence" value="ECO:0007669"/>
    <property type="project" value="UniProtKB-EC"/>
</dbReference>
<feature type="signal peptide" evidence="4">
    <location>
        <begin position="1"/>
        <end position="20"/>
    </location>
</feature>
<dbReference type="OrthoDB" id="9784149at2"/>
<dbReference type="EMBL" id="VLLF01000001">
    <property type="protein sequence ID" value="TWI92464.1"/>
    <property type="molecule type" value="Genomic_DNA"/>
</dbReference>
<accession>A0A562TGX9</accession>
<evidence type="ECO:0000256" key="4">
    <source>
        <dbReference type="SAM" id="SignalP"/>
    </source>
</evidence>
<proteinExistence type="inferred from homology"/>
<dbReference type="InterPro" id="IPR012338">
    <property type="entry name" value="Beta-lactam/transpept-like"/>
</dbReference>
<dbReference type="GO" id="GO:0030655">
    <property type="term" value="P:beta-lactam antibiotic catabolic process"/>
    <property type="evidence" value="ECO:0007669"/>
    <property type="project" value="InterPro"/>
</dbReference>
<dbReference type="Gene3D" id="3.40.710.10">
    <property type="entry name" value="DD-peptidase/beta-lactamase superfamily"/>
    <property type="match status" value="1"/>
</dbReference>
<evidence type="ECO:0000256" key="2">
    <source>
        <dbReference type="ARBA" id="ARBA00009009"/>
    </source>
</evidence>
<keyword evidence="7" id="KW-1185">Reference proteome</keyword>
<keyword evidence="4" id="KW-0732">Signal</keyword>
<dbReference type="RefSeq" id="WP_145340027.1">
    <property type="nucleotide sequence ID" value="NZ_SMLY01000055.1"/>
</dbReference>